<proteinExistence type="predicted"/>
<feature type="compositionally biased region" description="Pro residues" evidence="1">
    <location>
        <begin position="15"/>
        <end position="25"/>
    </location>
</feature>
<evidence type="ECO:0000256" key="1">
    <source>
        <dbReference type="SAM" id="MobiDB-lite"/>
    </source>
</evidence>
<dbReference type="EMBL" id="JAVFHQ010000030">
    <property type="protein sequence ID" value="KAK4543647.1"/>
    <property type="molecule type" value="Genomic_DNA"/>
</dbReference>
<feature type="region of interest" description="Disordered" evidence="1">
    <location>
        <begin position="1"/>
        <end position="33"/>
    </location>
</feature>
<dbReference type="Proteomes" id="UP001324427">
    <property type="component" value="Unassembled WGS sequence"/>
</dbReference>
<evidence type="ECO:0000313" key="3">
    <source>
        <dbReference type="Proteomes" id="UP001324427"/>
    </source>
</evidence>
<gene>
    <name evidence="2" type="ORF">LTR36_005292</name>
</gene>
<evidence type="ECO:0000313" key="2">
    <source>
        <dbReference type="EMBL" id="KAK4543647.1"/>
    </source>
</evidence>
<accession>A0AAV9JFF9</accession>
<sequence>MPPTLRKRKRSASPSPAPSPTPTLPQPLAQAATPPNPLRVFATQLKQNPNEVSLLLDLPAELRNTIYMMVLDDTEVLLARVRNMKALAAESALPRVNKQVRDEFLSTATLAANIHTTSIDFDFRHIVAFLNRLSDAELQALPSANIPNERKITVDLTISEGCAREPEFLQRWINRAGHPTKKGTNIDFQYKLAAGTSTIPVTPVRFHAGGTAQVAYLSMPKFPHWKGRFALMAGGRQKEEFGKIVVALGY</sequence>
<feature type="compositionally biased region" description="Basic residues" evidence="1">
    <location>
        <begin position="1"/>
        <end position="11"/>
    </location>
</feature>
<organism evidence="2 3">
    <name type="scientific">Oleoguttula mirabilis</name>
    <dbReference type="NCBI Taxonomy" id="1507867"/>
    <lineage>
        <taxon>Eukaryota</taxon>
        <taxon>Fungi</taxon>
        <taxon>Dikarya</taxon>
        <taxon>Ascomycota</taxon>
        <taxon>Pezizomycotina</taxon>
        <taxon>Dothideomycetes</taxon>
        <taxon>Dothideomycetidae</taxon>
        <taxon>Mycosphaerellales</taxon>
        <taxon>Teratosphaeriaceae</taxon>
        <taxon>Oleoguttula</taxon>
    </lineage>
</organism>
<reference evidence="2 3" key="1">
    <citation type="submission" date="2021-11" db="EMBL/GenBank/DDBJ databases">
        <title>Black yeast isolated from Biological Soil Crust.</title>
        <authorList>
            <person name="Kurbessoian T."/>
        </authorList>
    </citation>
    <scope>NUCLEOTIDE SEQUENCE [LARGE SCALE GENOMIC DNA]</scope>
    <source>
        <strain evidence="2 3">CCFEE 5522</strain>
    </source>
</reference>
<dbReference type="AlphaFoldDB" id="A0AAV9JFF9"/>
<keyword evidence="3" id="KW-1185">Reference proteome</keyword>
<evidence type="ECO:0008006" key="4">
    <source>
        <dbReference type="Google" id="ProtNLM"/>
    </source>
</evidence>
<name>A0AAV9JFF9_9PEZI</name>
<comment type="caution">
    <text evidence="2">The sequence shown here is derived from an EMBL/GenBank/DDBJ whole genome shotgun (WGS) entry which is preliminary data.</text>
</comment>
<protein>
    <recommendedName>
        <fullName evidence="4">F-box domain-containing protein</fullName>
    </recommendedName>
</protein>